<comment type="caution">
    <text evidence="4">The sequence shown here is derived from an EMBL/GenBank/DDBJ whole genome shotgun (WGS) entry which is preliminary data.</text>
</comment>
<dbReference type="OrthoDB" id="3734475at2"/>
<evidence type="ECO:0000259" key="3">
    <source>
        <dbReference type="Pfam" id="PF07811"/>
    </source>
</evidence>
<dbReference type="RefSeq" id="WP_021796130.1">
    <property type="nucleotide sequence ID" value="NZ_ACVN02000012.1"/>
</dbReference>
<proteinExistence type="predicted"/>
<keyword evidence="2" id="KW-0472">Membrane</keyword>
<dbReference type="EMBL" id="ACVN02000012">
    <property type="protein sequence ID" value="ERK63449.1"/>
    <property type="molecule type" value="Genomic_DNA"/>
</dbReference>
<evidence type="ECO:0000256" key="1">
    <source>
        <dbReference type="SAM" id="MobiDB-lite"/>
    </source>
</evidence>
<evidence type="ECO:0000313" key="4">
    <source>
        <dbReference type="EMBL" id="ERK63449.1"/>
    </source>
</evidence>
<feature type="region of interest" description="Disordered" evidence="1">
    <location>
        <begin position="1"/>
        <end position="35"/>
    </location>
</feature>
<reference evidence="4" key="1">
    <citation type="submission" date="2013-08" db="EMBL/GenBank/DDBJ databases">
        <authorList>
            <person name="Durkin A.S."/>
            <person name="Haft D.R."/>
            <person name="McCorrison J."/>
            <person name="Torralba M."/>
            <person name="Gillis M."/>
            <person name="Haft D.H."/>
            <person name="Methe B."/>
            <person name="Sutton G."/>
            <person name="Nelson K.E."/>
        </authorList>
    </citation>
    <scope>NUCLEOTIDE SEQUENCE [LARGE SCALE GENOMIC DNA]</scope>
    <source>
        <strain evidence="4">F0233</strain>
    </source>
</reference>
<evidence type="ECO:0000313" key="5">
    <source>
        <dbReference type="Proteomes" id="UP000017052"/>
    </source>
</evidence>
<organism evidence="4 5">
    <name type="scientific">Propionibacterium acidifaciens F0233</name>
    <dbReference type="NCBI Taxonomy" id="553198"/>
    <lineage>
        <taxon>Bacteria</taxon>
        <taxon>Bacillati</taxon>
        <taxon>Actinomycetota</taxon>
        <taxon>Actinomycetes</taxon>
        <taxon>Propionibacteriales</taxon>
        <taxon>Propionibacteriaceae</taxon>
        <taxon>Propionibacterium</taxon>
    </lineage>
</organism>
<sequence length="146" mass="15404">MTAKARRTGPRRGLPGRRARERSGQSGSHGRRDERGLSQSIQWAVLAPAIMLTLLGAVDAGVWLHARSIVQQAAMTAAETQALADEGPGRAEEVVRSMTGELADVTTSVDVGPTQVTVTVRARVPLALDLGLARVGASSTRARERG</sequence>
<keyword evidence="5" id="KW-1185">Reference proteome</keyword>
<dbReference type="GeneID" id="95359892"/>
<dbReference type="AlphaFoldDB" id="U2R4M1"/>
<dbReference type="Pfam" id="PF07811">
    <property type="entry name" value="TadE"/>
    <property type="match status" value="1"/>
</dbReference>
<feature type="domain" description="TadE-like" evidence="3">
    <location>
        <begin position="40"/>
        <end position="78"/>
    </location>
</feature>
<keyword evidence="2" id="KW-1133">Transmembrane helix</keyword>
<evidence type="ECO:0000256" key="2">
    <source>
        <dbReference type="SAM" id="Phobius"/>
    </source>
</evidence>
<keyword evidence="2" id="KW-0812">Transmembrane</keyword>
<gene>
    <name evidence="4" type="ORF">HMPREF0682_0173</name>
</gene>
<name>U2R4M1_9ACTN</name>
<dbReference type="InterPro" id="IPR012495">
    <property type="entry name" value="TadE-like_dom"/>
</dbReference>
<protein>
    <submittedName>
        <fullName evidence="4">TadE-like protein</fullName>
    </submittedName>
</protein>
<dbReference type="Proteomes" id="UP000017052">
    <property type="component" value="Unassembled WGS sequence"/>
</dbReference>
<feature type="compositionally biased region" description="Basic residues" evidence="1">
    <location>
        <begin position="1"/>
        <end position="20"/>
    </location>
</feature>
<feature type="transmembrane region" description="Helical" evidence="2">
    <location>
        <begin position="41"/>
        <end position="64"/>
    </location>
</feature>
<accession>U2R4M1</accession>